<keyword evidence="2" id="KW-1185">Reference proteome</keyword>
<evidence type="ECO:0000313" key="1">
    <source>
        <dbReference type="EMBL" id="MCB8877466.1"/>
    </source>
</evidence>
<reference evidence="1" key="1">
    <citation type="journal article" date="2021" name="Microorganisms">
        <title>Acidisoma silvae sp. nov. and Acidisomacellulosilytica sp. nov., Two Acidophilic Bacteria Isolated from Decaying Wood, Hydrolyzing Cellulose and Producing Poly-3-hydroxybutyrate.</title>
        <authorList>
            <person name="Mieszkin S."/>
            <person name="Pouder E."/>
            <person name="Uroz S."/>
            <person name="Simon-Colin C."/>
            <person name="Alain K."/>
        </authorList>
    </citation>
    <scope>NUCLEOTIDE SEQUENCE</scope>
    <source>
        <strain evidence="1">HW T2.11</strain>
    </source>
</reference>
<dbReference type="Proteomes" id="UP000708298">
    <property type="component" value="Unassembled WGS sequence"/>
</dbReference>
<reference evidence="1" key="2">
    <citation type="submission" date="2021-01" db="EMBL/GenBank/DDBJ databases">
        <authorList>
            <person name="Mieszkin S."/>
            <person name="Pouder E."/>
            <person name="Alain K."/>
        </authorList>
    </citation>
    <scope>NUCLEOTIDE SEQUENCE</scope>
    <source>
        <strain evidence="1">HW T2.11</strain>
    </source>
</reference>
<protein>
    <submittedName>
        <fullName evidence="1">FAD-binding oxidoreductase</fullName>
    </submittedName>
</protein>
<gene>
    <name evidence="1" type="ORF">ASILVAE211_19890</name>
</gene>
<name>A0A963YVA6_9PROT</name>
<sequence length="268" mass="29195">MPDGQIKPVDRLPILWIAMGRQRVGKTALLNTAVQYFRATGSPIRVWNADQQNRSHTLSVFFPDAEEVPNSGIEDGKTWIEGRIEDLIKYRYDAVLDVGGGATGFARLIQEVPLLEAIEGSAVRVVGLFCIGPETADLDYLEQFAEVDMFMPAASVIVLNAGLVLSGRSAVGAFNSILEHPAITKALKKGAQVAMMPALTCMSEVTDRGLTFTAAMNAAVKEGGQPLPLFHRARVNRWWSRDVPAFFDSLPREWLPLAPAEAQGTEAS</sequence>
<dbReference type="AlphaFoldDB" id="A0A963YVA6"/>
<comment type="caution">
    <text evidence="1">The sequence shown here is derived from an EMBL/GenBank/DDBJ whole genome shotgun (WGS) entry which is preliminary data.</text>
</comment>
<accession>A0A963YVA6</accession>
<organism evidence="1 2">
    <name type="scientific">Acidisoma silvae</name>
    <dbReference type="NCBI Taxonomy" id="2802396"/>
    <lineage>
        <taxon>Bacteria</taxon>
        <taxon>Pseudomonadati</taxon>
        <taxon>Pseudomonadota</taxon>
        <taxon>Alphaproteobacteria</taxon>
        <taxon>Acetobacterales</taxon>
        <taxon>Acidocellaceae</taxon>
        <taxon>Acidisoma</taxon>
    </lineage>
</organism>
<evidence type="ECO:0000313" key="2">
    <source>
        <dbReference type="Proteomes" id="UP000708298"/>
    </source>
</evidence>
<proteinExistence type="predicted"/>
<dbReference type="EMBL" id="JAESVB010000013">
    <property type="protein sequence ID" value="MCB8877466.1"/>
    <property type="molecule type" value="Genomic_DNA"/>
</dbReference>
<dbReference type="RefSeq" id="WP_227323112.1">
    <property type="nucleotide sequence ID" value="NZ_JAESVB010000013.1"/>
</dbReference>